<dbReference type="PANTHER" id="PTHR46708:SF2">
    <property type="entry name" value="FIBRONECTIN TYPE-III DOMAIN-CONTAINING PROTEIN"/>
    <property type="match status" value="1"/>
</dbReference>
<dbReference type="InterPro" id="IPR050991">
    <property type="entry name" value="ECM_Regulatory_Proteins"/>
</dbReference>
<accession>A0A4R5DQQ5</accession>
<dbReference type="GO" id="GO:0000272">
    <property type="term" value="P:polysaccharide catabolic process"/>
    <property type="evidence" value="ECO:0007669"/>
    <property type="project" value="UniProtKB-KW"/>
</dbReference>
<dbReference type="PANTHER" id="PTHR46708">
    <property type="entry name" value="TENASCIN"/>
    <property type="match status" value="1"/>
</dbReference>
<keyword evidence="7" id="KW-1185">Reference proteome</keyword>
<keyword evidence="3" id="KW-0119">Carbohydrate metabolism</keyword>
<dbReference type="SUPFAM" id="SSF49265">
    <property type="entry name" value="Fibronectin type III"/>
    <property type="match status" value="1"/>
</dbReference>
<evidence type="ECO:0000256" key="1">
    <source>
        <dbReference type="ARBA" id="ARBA00022737"/>
    </source>
</evidence>
<organism evidence="6 7">
    <name type="scientific">Jiangella asiatica</name>
    <dbReference type="NCBI Taxonomy" id="2530372"/>
    <lineage>
        <taxon>Bacteria</taxon>
        <taxon>Bacillati</taxon>
        <taxon>Actinomycetota</taxon>
        <taxon>Actinomycetes</taxon>
        <taxon>Jiangellales</taxon>
        <taxon>Jiangellaceae</taxon>
        <taxon>Jiangella</taxon>
    </lineage>
</organism>
<dbReference type="RefSeq" id="WP_131891689.1">
    <property type="nucleotide sequence ID" value="NZ_SMKZ01000003.1"/>
</dbReference>
<evidence type="ECO:0000256" key="4">
    <source>
        <dbReference type="SAM" id="SignalP"/>
    </source>
</evidence>
<feature type="domain" description="Fibronectin type-III" evidence="5">
    <location>
        <begin position="37"/>
        <end position="127"/>
    </location>
</feature>
<dbReference type="GO" id="GO:0016798">
    <property type="term" value="F:hydrolase activity, acting on glycosyl bonds"/>
    <property type="evidence" value="ECO:0007669"/>
    <property type="project" value="UniProtKB-KW"/>
</dbReference>
<dbReference type="InterPro" id="IPR003961">
    <property type="entry name" value="FN3_dom"/>
</dbReference>
<dbReference type="EMBL" id="SMKZ01000003">
    <property type="protein sequence ID" value="TDE14381.1"/>
    <property type="molecule type" value="Genomic_DNA"/>
</dbReference>
<dbReference type="AlphaFoldDB" id="A0A4R5DQQ5"/>
<dbReference type="InParanoid" id="A0A4R5DQQ5"/>
<dbReference type="PROSITE" id="PS50853">
    <property type="entry name" value="FN3"/>
    <property type="match status" value="1"/>
</dbReference>
<gene>
    <name evidence="6" type="ORF">E1269_04295</name>
</gene>
<comment type="caution">
    <text evidence="6">The sequence shown here is derived from an EMBL/GenBank/DDBJ whole genome shotgun (WGS) entry which is preliminary data.</text>
</comment>
<evidence type="ECO:0000313" key="6">
    <source>
        <dbReference type="EMBL" id="TDE14381.1"/>
    </source>
</evidence>
<keyword evidence="2" id="KW-0378">Hydrolase</keyword>
<protein>
    <recommendedName>
        <fullName evidence="5">Fibronectin type-III domain-containing protein</fullName>
    </recommendedName>
</protein>
<dbReference type="CDD" id="cd00063">
    <property type="entry name" value="FN3"/>
    <property type="match status" value="1"/>
</dbReference>
<keyword evidence="1" id="KW-0677">Repeat</keyword>
<evidence type="ECO:0000256" key="2">
    <source>
        <dbReference type="ARBA" id="ARBA00023295"/>
    </source>
</evidence>
<dbReference type="Gene3D" id="2.60.40.10">
    <property type="entry name" value="Immunoglobulins"/>
    <property type="match status" value="1"/>
</dbReference>
<keyword evidence="4" id="KW-0732">Signal</keyword>
<feature type="signal peptide" evidence="4">
    <location>
        <begin position="1"/>
        <end position="30"/>
    </location>
</feature>
<dbReference type="InterPro" id="IPR036116">
    <property type="entry name" value="FN3_sf"/>
</dbReference>
<keyword evidence="2" id="KW-0326">Glycosidase</keyword>
<evidence type="ECO:0000259" key="5">
    <source>
        <dbReference type="PROSITE" id="PS50853"/>
    </source>
</evidence>
<sequence length="234" mass="24708">MPSARRLTALVASLALTVGAVAIGAGAAKAADTPPAPPTGLRAVDVGTDSFSVAWDPVEGATTYHFSFIPLEPFAGYRRGETDQLTTMFTGLMFDVPYKVTVRAFVPSAYPNQYSDTATITVRTAVPEGYVLPSAPRDLRVERDASGRIERVRWDASAVGFGPLTYQLRLASADLPEVDGVWSTTSGLTVDAGDLPFDAGIFTPGQQVTVSVTASDIRRNASPAAELTLTCCAF</sequence>
<dbReference type="SMART" id="SM00060">
    <property type="entry name" value="FN3"/>
    <property type="match status" value="2"/>
</dbReference>
<dbReference type="Proteomes" id="UP000294739">
    <property type="component" value="Unassembled WGS sequence"/>
</dbReference>
<proteinExistence type="predicted"/>
<dbReference type="InterPro" id="IPR013783">
    <property type="entry name" value="Ig-like_fold"/>
</dbReference>
<reference evidence="6 7" key="1">
    <citation type="submission" date="2019-03" db="EMBL/GenBank/DDBJ databases">
        <title>Draft genome sequences of novel Actinobacteria.</title>
        <authorList>
            <person name="Sahin N."/>
            <person name="Ay H."/>
            <person name="Saygin H."/>
        </authorList>
    </citation>
    <scope>NUCLEOTIDE SEQUENCE [LARGE SCALE GENOMIC DNA]</scope>
    <source>
        <strain evidence="6 7">5K138</strain>
    </source>
</reference>
<evidence type="ECO:0000256" key="3">
    <source>
        <dbReference type="ARBA" id="ARBA00023326"/>
    </source>
</evidence>
<keyword evidence="3" id="KW-0624">Polysaccharide degradation</keyword>
<name>A0A4R5DQQ5_9ACTN</name>
<feature type="chain" id="PRO_5020351109" description="Fibronectin type-III domain-containing protein" evidence="4">
    <location>
        <begin position="31"/>
        <end position="234"/>
    </location>
</feature>
<evidence type="ECO:0000313" key="7">
    <source>
        <dbReference type="Proteomes" id="UP000294739"/>
    </source>
</evidence>